<gene>
    <name evidence="2" type="ORF">IW261DRAFT_1457191</name>
</gene>
<dbReference type="Proteomes" id="UP001175227">
    <property type="component" value="Unassembled WGS sequence"/>
</dbReference>
<sequence length="106" mass="11978">MIIHFVLVFSLFALCLSALDLIRSVQQFTNRISASSCQGLCPHTQYPGRLLLEQCVFPSSSPLSTCFREGHGECFELFIPSDCLRKLVSSFTLSIFNKQTGDTRYY</sequence>
<feature type="chain" id="PRO_5041411498" description="Secreted protein" evidence="1">
    <location>
        <begin position="19"/>
        <end position="106"/>
    </location>
</feature>
<evidence type="ECO:0008006" key="4">
    <source>
        <dbReference type="Google" id="ProtNLM"/>
    </source>
</evidence>
<proteinExistence type="predicted"/>
<reference evidence="2" key="1">
    <citation type="submission" date="2023-06" db="EMBL/GenBank/DDBJ databases">
        <authorList>
            <consortium name="Lawrence Berkeley National Laboratory"/>
            <person name="Ahrendt S."/>
            <person name="Sahu N."/>
            <person name="Indic B."/>
            <person name="Wong-Bajracharya J."/>
            <person name="Merenyi Z."/>
            <person name="Ke H.-M."/>
            <person name="Monk M."/>
            <person name="Kocsube S."/>
            <person name="Drula E."/>
            <person name="Lipzen A."/>
            <person name="Balint B."/>
            <person name="Henrissat B."/>
            <person name="Andreopoulos B."/>
            <person name="Martin F.M."/>
            <person name="Harder C.B."/>
            <person name="Rigling D."/>
            <person name="Ford K.L."/>
            <person name="Foster G.D."/>
            <person name="Pangilinan J."/>
            <person name="Papanicolaou A."/>
            <person name="Barry K."/>
            <person name="LaButti K."/>
            <person name="Viragh M."/>
            <person name="Koriabine M."/>
            <person name="Yan M."/>
            <person name="Riley R."/>
            <person name="Champramary S."/>
            <person name="Plett K.L."/>
            <person name="Tsai I.J."/>
            <person name="Slot J."/>
            <person name="Sipos G."/>
            <person name="Plett J."/>
            <person name="Nagy L.G."/>
            <person name="Grigoriev I.V."/>
        </authorList>
    </citation>
    <scope>NUCLEOTIDE SEQUENCE</scope>
    <source>
        <strain evidence="2">ICMP 16352</strain>
    </source>
</reference>
<evidence type="ECO:0000256" key="1">
    <source>
        <dbReference type="SAM" id="SignalP"/>
    </source>
</evidence>
<keyword evidence="1" id="KW-0732">Signal</keyword>
<evidence type="ECO:0000313" key="2">
    <source>
        <dbReference type="EMBL" id="KAK0484527.1"/>
    </source>
</evidence>
<name>A0AA39UCU9_9AGAR</name>
<dbReference type="EMBL" id="JAUEPR010000005">
    <property type="protein sequence ID" value="KAK0484527.1"/>
    <property type="molecule type" value="Genomic_DNA"/>
</dbReference>
<protein>
    <recommendedName>
        <fullName evidence="4">Secreted protein</fullName>
    </recommendedName>
</protein>
<keyword evidence="3" id="KW-1185">Reference proteome</keyword>
<organism evidence="2 3">
    <name type="scientific">Armillaria novae-zelandiae</name>
    <dbReference type="NCBI Taxonomy" id="153914"/>
    <lineage>
        <taxon>Eukaryota</taxon>
        <taxon>Fungi</taxon>
        <taxon>Dikarya</taxon>
        <taxon>Basidiomycota</taxon>
        <taxon>Agaricomycotina</taxon>
        <taxon>Agaricomycetes</taxon>
        <taxon>Agaricomycetidae</taxon>
        <taxon>Agaricales</taxon>
        <taxon>Marasmiineae</taxon>
        <taxon>Physalacriaceae</taxon>
        <taxon>Armillaria</taxon>
    </lineage>
</organism>
<comment type="caution">
    <text evidence="2">The sequence shown here is derived from an EMBL/GenBank/DDBJ whole genome shotgun (WGS) entry which is preliminary data.</text>
</comment>
<dbReference type="AlphaFoldDB" id="A0AA39UCU9"/>
<evidence type="ECO:0000313" key="3">
    <source>
        <dbReference type="Proteomes" id="UP001175227"/>
    </source>
</evidence>
<feature type="signal peptide" evidence="1">
    <location>
        <begin position="1"/>
        <end position="18"/>
    </location>
</feature>
<accession>A0AA39UCU9</accession>